<keyword evidence="3" id="KW-0804">Transcription</keyword>
<dbReference type="Proteomes" id="UP001500665">
    <property type="component" value="Unassembled WGS sequence"/>
</dbReference>
<dbReference type="Gene3D" id="1.10.10.60">
    <property type="entry name" value="Homeodomain-like"/>
    <property type="match status" value="1"/>
</dbReference>
<accession>A0ABN1RAQ6</accession>
<dbReference type="SUPFAM" id="SSF48498">
    <property type="entry name" value="Tetracyclin repressor-like, C-terminal domain"/>
    <property type="match status" value="1"/>
</dbReference>
<feature type="DNA-binding region" description="H-T-H motif" evidence="4">
    <location>
        <begin position="39"/>
        <end position="58"/>
    </location>
</feature>
<dbReference type="Pfam" id="PF00440">
    <property type="entry name" value="TetR_N"/>
    <property type="match status" value="1"/>
</dbReference>
<dbReference type="PROSITE" id="PS50977">
    <property type="entry name" value="HTH_TETR_2"/>
    <property type="match status" value="1"/>
</dbReference>
<evidence type="ECO:0000313" key="6">
    <source>
        <dbReference type="EMBL" id="GAA0954140.1"/>
    </source>
</evidence>
<dbReference type="InterPro" id="IPR036271">
    <property type="entry name" value="Tet_transcr_reg_TetR-rel_C_sf"/>
</dbReference>
<protein>
    <submittedName>
        <fullName evidence="6">TetR/AcrR family transcriptional regulator</fullName>
    </submittedName>
</protein>
<evidence type="ECO:0000313" key="7">
    <source>
        <dbReference type="Proteomes" id="UP001500665"/>
    </source>
</evidence>
<dbReference type="PRINTS" id="PR00455">
    <property type="entry name" value="HTHTETR"/>
</dbReference>
<sequence>MVVRGPEGGVRKARAAQTEAALKEAAVRVFARAGYLNAKIADITAEAGRSAGSFYSHFADKEELLEALLQDILDAGDRDVLEDPAHDPDFTSRAAVRWHVASSWSFTTAHGPVMTALRQAAMVDPRFARRLWDLMDPVAADLAGHLDHVTAAGHTLPGPPQEVARAMMTLVSEYASLWTDQPPESRLAPDAAIDLLTDLIHTGLTGPRP</sequence>
<dbReference type="PANTHER" id="PTHR30055:SF238">
    <property type="entry name" value="MYCOFACTOCIN BIOSYNTHESIS TRANSCRIPTIONAL REGULATOR MFTR-RELATED"/>
    <property type="match status" value="1"/>
</dbReference>
<comment type="caution">
    <text evidence="6">The sequence shown here is derived from an EMBL/GenBank/DDBJ whole genome shotgun (WGS) entry which is preliminary data.</text>
</comment>
<dbReference type="Gene3D" id="1.10.357.10">
    <property type="entry name" value="Tetracycline Repressor, domain 2"/>
    <property type="match status" value="1"/>
</dbReference>
<keyword evidence="1" id="KW-0805">Transcription regulation</keyword>
<evidence type="ECO:0000259" key="5">
    <source>
        <dbReference type="PROSITE" id="PS50977"/>
    </source>
</evidence>
<evidence type="ECO:0000256" key="1">
    <source>
        <dbReference type="ARBA" id="ARBA00023015"/>
    </source>
</evidence>
<dbReference type="RefSeq" id="WP_344242089.1">
    <property type="nucleotide sequence ID" value="NZ_BAAAHH010000014.1"/>
</dbReference>
<dbReference type="InterPro" id="IPR050109">
    <property type="entry name" value="HTH-type_TetR-like_transc_reg"/>
</dbReference>
<evidence type="ECO:0000256" key="2">
    <source>
        <dbReference type="ARBA" id="ARBA00023125"/>
    </source>
</evidence>
<keyword evidence="7" id="KW-1185">Reference proteome</keyword>
<proteinExistence type="predicted"/>
<dbReference type="EMBL" id="BAAAHH010000014">
    <property type="protein sequence ID" value="GAA0954140.1"/>
    <property type="molecule type" value="Genomic_DNA"/>
</dbReference>
<keyword evidence="2 4" id="KW-0238">DNA-binding</keyword>
<reference evidence="6 7" key="1">
    <citation type="journal article" date="2019" name="Int. J. Syst. Evol. Microbiol.">
        <title>The Global Catalogue of Microorganisms (GCM) 10K type strain sequencing project: providing services to taxonomists for standard genome sequencing and annotation.</title>
        <authorList>
            <consortium name="The Broad Institute Genomics Platform"/>
            <consortium name="The Broad Institute Genome Sequencing Center for Infectious Disease"/>
            <person name="Wu L."/>
            <person name="Ma J."/>
        </authorList>
    </citation>
    <scope>NUCLEOTIDE SEQUENCE [LARGE SCALE GENOMIC DNA]</scope>
    <source>
        <strain evidence="6 7">JCM 10696</strain>
    </source>
</reference>
<dbReference type="InterPro" id="IPR001647">
    <property type="entry name" value="HTH_TetR"/>
</dbReference>
<dbReference type="PANTHER" id="PTHR30055">
    <property type="entry name" value="HTH-TYPE TRANSCRIPTIONAL REGULATOR RUTR"/>
    <property type="match status" value="1"/>
</dbReference>
<dbReference type="InterPro" id="IPR009057">
    <property type="entry name" value="Homeodomain-like_sf"/>
</dbReference>
<organism evidence="6 7">
    <name type="scientific">Actinocorallia libanotica</name>
    <dbReference type="NCBI Taxonomy" id="46162"/>
    <lineage>
        <taxon>Bacteria</taxon>
        <taxon>Bacillati</taxon>
        <taxon>Actinomycetota</taxon>
        <taxon>Actinomycetes</taxon>
        <taxon>Streptosporangiales</taxon>
        <taxon>Thermomonosporaceae</taxon>
        <taxon>Actinocorallia</taxon>
    </lineage>
</organism>
<feature type="domain" description="HTH tetR-type" evidence="5">
    <location>
        <begin position="16"/>
        <end position="76"/>
    </location>
</feature>
<evidence type="ECO:0000256" key="3">
    <source>
        <dbReference type="ARBA" id="ARBA00023163"/>
    </source>
</evidence>
<gene>
    <name evidence="6" type="ORF">GCM10009550_37020</name>
</gene>
<evidence type="ECO:0000256" key="4">
    <source>
        <dbReference type="PROSITE-ProRule" id="PRU00335"/>
    </source>
</evidence>
<dbReference type="SUPFAM" id="SSF46689">
    <property type="entry name" value="Homeodomain-like"/>
    <property type="match status" value="1"/>
</dbReference>
<name>A0ABN1RAQ6_9ACTN</name>